<dbReference type="AlphaFoldDB" id="A0A0E9SV84"/>
<organism evidence="1">
    <name type="scientific">Anguilla anguilla</name>
    <name type="common">European freshwater eel</name>
    <name type="synonym">Muraena anguilla</name>
    <dbReference type="NCBI Taxonomy" id="7936"/>
    <lineage>
        <taxon>Eukaryota</taxon>
        <taxon>Metazoa</taxon>
        <taxon>Chordata</taxon>
        <taxon>Craniata</taxon>
        <taxon>Vertebrata</taxon>
        <taxon>Euteleostomi</taxon>
        <taxon>Actinopterygii</taxon>
        <taxon>Neopterygii</taxon>
        <taxon>Teleostei</taxon>
        <taxon>Anguilliformes</taxon>
        <taxon>Anguillidae</taxon>
        <taxon>Anguilla</taxon>
    </lineage>
</organism>
<protein>
    <submittedName>
        <fullName evidence="1">Uncharacterized protein</fullName>
    </submittedName>
</protein>
<reference evidence="1" key="2">
    <citation type="journal article" date="2015" name="Fish Shellfish Immunol.">
        <title>Early steps in the European eel (Anguilla anguilla)-Vibrio vulnificus interaction in the gills: Role of the RtxA13 toxin.</title>
        <authorList>
            <person name="Callol A."/>
            <person name="Pajuelo D."/>
            <person name="Ebbesson L."/>
            <person name="Teles M."/>
            <person name="MacKenzie S."/>
            <person name="Amaro C."/>
        </authorList>
    </citation>
    <scope>NUCLEOTIDE SEQUENCE</scope>
</reference>
<name>A0A0E9SV84_ANGAN</name>
<proteinExistence type="predicted"/>
<dbReference type="EMBL" id="GBXM01063405">
    <property type="protein sequence ID" value="JAH45172.1"/>
    <property type="molecule type" value="Transcribed_RNA"/>
</dbReference>
<sequence length="53" mass="6291">MTNSLFKLCKGFWEILPLACRQVMMLHGGQSGIWHHLGRSRFKSQMRYCKYTL</sequence>
<reference evidence="1" key="1">
    <citation type="submission" date="2014-11" db="EMBL/GenBank/DDBJ databases">
        <authorList>
            <person name="Amaro Gonzalez C."/>
        </authorList>
    </citation>
    <scope>NUCLEOTIDE SEQUENCE</scope>
</reference>
<evidence type="ECO:0000313" key="1">
    <source>
        <dbReference type="EMBL" id="JAH45172.1"/>
    </source>
</evidence>
<accession>A0A0E9SV84</accession>